<dbReference type="Proteomes" id="UP001180020">
    <property type="component" value="Unassembled WGS sequence"/>
</dbReference>
<feature type="region of interest" description="Disordered" evidence="1">
    <location>
        <begin position="217"/>
        <end position="244"/>
    </location>
</feature>
<protein>
    <submittedName>
        <fullName evidence="2">Uncharacterized protein</fullName>
    </submittedName>
</protein>
<proteinExistence type="predicted"/>
<gene>
    <name evidence="2" type="ORF">QJS10_CPA03g00581</name>
</gene>
<accession>A0AAV9F9B8</accession>
<feature type="compositionally biased region" description="Acidic residues" evidence="1">
    <location>
        <begin position="7"/>
        <end position="28"/>
    </location>
</feature>
<feature type="region of interest" description="Disordered" evidence="1">
    <location>
        <begin position="1"/>
        <end position="51"/>
    </location>
</feature>
<reference evidence="2" key="1">
    <citation type="journal article" date="2023" name="Nat. Commun.">
        <title>Diploid and tetraploid genomes of Acorus and the evolution of monocots.</title>
        <authorList>
            <person name="Ma L."/>
            <person name="Liu K.W."/>
            <person name="Li Z."/>
            <person name="Hsiao Y.Y."/>
            <person name="Qi Y."/>
            <person name="Fu T."/>
            <person name="Tang G.D."/>
            <person name="Zhang D."/>
            <person name="Sun W.H."/>
            <person name="Liu D.K."/>
            <person name="Li Y."/>
            <person name="Chen G.Z."/>
            <person name="Liu X.D."/>
            <person name="Liao X.Y."/>
            <person name="Jiang Y.T."/>
            <person name="Yu X."/>
            <person name="Hao Y."/>
            <person name="Huang J."/>
            <person name="Zhao X.W."/>
            <person name="Ke S."/>
            <person name="Chen Y.Y."/>
            <person name="Wu W.L."/>
            <person name="Hsu J.L."/>
            <person name="Lin Y.F."/>
            <person name="Huang M.D."/>
            <person name="Li C.Y."/>
            <person name="Huang L."/>
            <person name="Wang Z.W."/>
            <person name="Zhao X."/>
            <person name="Zhong W.Y."/>
            <person name="Peng D.H."/>
            <person name="Ahmad S."/>
            <person name="Lan S."/>
            <person name="Zhang J.S."/>
            <person name="Tsai W.C."/>
            <person name="Van de Peer Y."/>
            <person name="Liu Z.J."/>
        </authorList>
    </citation>
    <scope>NUCLEOTIDE SEQUENCE</scope>
    <source>
        <strain evidence="2">CP</strain>
    </source>
</reference>
<evidence type="ECO:0000313" key="2">
    <source>
        <dbReference type="EMBL" id="KAK1322526.1"/>
    </source>
</evidence>
<organism evidence="2 3">
    <name type="scientific">Acorus calamus</name>
    <name type="common">Sweet flag</name>
    <dbReference type="NCBI Taxonomy" id="4465"/>
    <lineage>
        <taxon>Eukaryota</taxon>
        <taxon>Viridiplantae</taxon>
        <taxon>Streptophyta</taxon>
        <taxon>Embryophyta</taxon>
        <taxon>Tracheophyta</taxon>
        <taxon>Spermatophyta</taxon>
        <taxon>Magnoliopsida</taxon>
        <taxon>Liliopsida</taxon>
        <taxon>Acoraceae</taxon>
        <taxon>Acorus</taxon>
    </lineage>
</organism>
<feature type="compositionally biased region" description="Basic and acidic residues" evidence="1">
    <location>
        <begin position="35"/>
        <end position="51"/>
    </location>
</feature>
<evidence type="ECO:0000256" key="1">
    <source>
        <dbReference type="SAM" id="MobiDB-lite"/>
    </source>
</evidence>
<keyword evidence="3" id="KW-1185">Reference proteome</keyword>
<comment type="caution">
    <text evidence="2">The sequence shown here is derived from an EMBL/GenBank/DDBJ whole genome shotgun (WGS) entry which is preliminary data.</text>
</comment>
<evidence type="ECO:0000313" key="3">
    <source>
        <dbReference type="Proteomes" id="UP001180020"/>
    </source>
</evidence>
<dbReference type="AlphaFoldDB" id="A0AAV9F9B8"/>
<name>A0AAV9F9B8_ACOCL</name>
<dbReference type="EMBL" id="JAUJYO010000003">
    <property type="protein sequence ID" value="KAK1322526.1"/>
    <property type="molecule type" value="Genomic_DNA"/>
</dbReference>
<reference evidence="2" key="2">
    <citation type="submission" date="2023-06" db="EMBL/GenBank/DDBJ databases">
        <authorList>
            <person name="Ma L."/>
            <person name="Liu K.-W."/>
            <person name="Li Z."/>
            <person name="Hsiao Y.-Y."/>
            <person name="Qi Y."/>
            <person name="Fu T."/>
            <person name="Tang G."/>
            <person name="Zhang D."/>
            <person name="Sun W.-H."/>
            <person name="Liu D.-K."/>
            <person name="Li Y."/>
            <person name="Chen G.-Z."/>
            <person name="Liu X.-D."/>
            <person name="Liao X.-Y."/>
            <person name="Jiang Y.-T."/>
            <person name="Yu X."/>
            <person name="Hao Y."/>
            <person name="Huang J."/>
            <person name="Zhao X.-W."/>
            <person name="Ke S."/>
            <person name="Chen Y.-Y."/>
            <person name="Wu W.-L."/>
            <person name="Hsu J.-L."/>
            <person name="Lin Y.-F."/>
            <person name="Huang M.-D."/>
            <person name="Li C.-Y."/>
            <person name="Huang L."/>
            <person name="Wang Z.-W."/>
            <person name="Zhao X."/>
            <person name="Zhong W.-Y."/>
            <person name="Peng D.-H."/>
            <person name="Ahmad S."/>
            <person name="Lan S."/>
            <person name="Zhang J.-S."/>
            <person name="Tsai W.-C."/>
            <person name="Van De Peer Y."/>
            <person name="Liu Z.-J."/>
        </authorList>
    </citation>
    <scope>NUCLEOTIDE SEQUENCE</scope>
    <source>
        <strain evidence="2">CP</strain>
        <tissue evidence="2">Leaves</tissue>
    </source>
</reference>
<sequence>MERGGQLDDDDDVEVDQVNEVEGNEEVCEGGVVVNEKDSSDDHDNYISEDEYRSIISDSDDSVSDYEGGGDFVAVDEENQHIKVYALFANVKQYRIALKQWCIKEEFVVVYEKNELKRVTARVWDGREKAIRQIYGDPKDSFLLVPKLQEEIKKSNPGSIVHYVFSEKLDLPYQVNPPIFKRGRCRPKKKRIRDPNEKKRKKLHRCGKCHQYGLHKNKCSMKGKEEATGRRGNRGTGSSTAATK</sequence>